<gene>
    <name evidence="5" type="ordered locus">HQ_4037A</name>
</gene>
<dbReference type="EMBL" id="AM180089">
    <property type="protein sequence ID" value="CAJ51127.1"/>
    <property type="molecule type" value="Genomic_DNA"/>
</dbReference>
<dbReference type="PANTHER" id="PTHR30461:SF26">
    <property type="entry name" value="RESOLVASE HOMOLOG YNEB"/>
    <property type="match status" value="1"/>
</dbReference>
<reference evidence="5 6" key="1">
    <citation type="journal article" date="2006" name="BMC Genomics">
        <title>The genome of the square archaeon Haloquadratum walsbyi: life at the limits of water activity.</title>
        <authorList>
            <person name="Bolhuis H.H."/>
            <person name="Palm P.P."/>
            <person name="Wende A.W."/>
            <person name="Falb M.M."/>
            <person name="Rampp M.M."/>
            <person name="Rodriguez-Valera F.F."/>
            <person name="Pfeiffer F.F."/>
            <person name="Oesterhelt D.D."/>
        </authorList>
    </citation>
    <scope>NUCLEOTIDE SEQUENCE [LARGE SCALE GENOMIC DNA]</scope>
    <source>
        <strain evidence="6">DSM 16790 / HBSQ001</strain>
        <plasmid evidence="6">Plasmid PL47</plasmid>
    </source>
</reference>
<feature type="domain" description="Resolvase/invertase-type recombinase catalytic" evidence="4">
    <location>
        <begin position="2"/>
        <end position="150"/>
    </location>
</feature>
<evidence type="ECO:0000313" key="6">
    <source>
        <dbReference type="Proteomes" id="UP000001975"/>
    </source>
</evidence>
<keyword evidence="1" id="KW-0229">DNA integration</keyword>
<dbReference type="Pfam" id="PF00239">
    <property type="entry name" value="Resolvase"/>
    <property type="match status" value="1"/>
</dbReference>
<dbReference type="PROSITE" id="PS00397">
    <property type="entry name" value="RECOMBINASES_1"/>
    <property type="match status" value="1"/>
</dbReference>
<dbReference type="PROSITE" id="PS51736">
    <property type="entry name" value="RECOMBINASES_3"/>
    <property type="match status" value="1"/>
</dbReference>
<evidence type="ECO:0000256" key="1">
    <source>
        <dbReference type="ARBA" id="ARBA00022908"/>
    </source>
</evidence>
<dbReference type="GO" id="GO:0015074">
    <property type="term" value="P:DNA integration"/>
    <property type="evidence" value="ECO:0007669"/>
    <property type="project" value="UniProtKB-KW"/>
</dbReference>
<keyword evidence="2" id="KW-0238">DNA-binding</keyword>
<dbReference type="GeneID" id="4171406"/>
<dbReference type="CDD" id="cd03768">
    <property type="entry name" value="SR_ResInv"/>
    <property type="match status" value="1"/>
</dbReference>
<keyword evidence="6" id="KW-1185">Reference proteome</keyword>
<proteinExistence type="predicted"/>
<dbReference type="RefSeq" id="WP_011572939.1">
    <property type="nucleotide sequence ID" value="NC_008213.1"/>
</dbReference>
<name>Q18DG5_HALWD</name>
<dbReference type="GO" id="GO:0003677">
    <property type="term" value="F:DNA binding"/>
    <property type="evidence" value="ECO:0007669"/>
    <property type="project" value="UniProtKB-KW"/>
</dbReference>
<evidence type="ECO:0000256" key="2">
    <source>
        <dbReference type="ARBA" id="ARBA00023125"/>
    </source>
</evidence>
<dbReference type="InterPro" id="IPR006119">
    <property type="entry name" value="Resolv_N"/>
</dbReference>
<evidence type="ECO:0000313" key="5">
    <source>
        <dbReference type="EMBL" id="CAJ51127.1"/>
    </source>
</evidence>
<keyword evidence="5" id="KW-0614">Plasmid</keyword>
<dbReference type="SMART" id="SM00857">
    <property type="entry name" value="Resolvase"/>
    <property type="match status" value="1"/>
</dbReference>
<dbReference type="PANTHER" id="PTHR30461">
    <property type="entry name" value="DNA-INVERTASE FROM LAMBDOID PROPHAGE"/>
    <property type="match status" value="1"/>
</dbReference>
<geneLocation type="plasmid" evidence="5 6">
    <name>PL47</name>
</geneLocation>
<evidence type="ECO:0000256" key="3">
    <source>
        <dbReference type="ARBA" id="ARBA00023172"/>
    </source>
</evidence>
<dbReference type="HOGENOM" id="CLU_010686_7_0_2"/>
<dbReference type="GO" id="GO:0000150">
    <property type="term" value="F:DNA strand exchange activity"/>
    <property type="evidence" value="ECO:0007669"/>
    <property type="project" value="InterPro"/>
</dbReference>
<dbReference type="InterPro" id="IPR050639">
    <property type="entry name" value="SSR_resolvase"/>
</dbReference>
<dbReference type="AlphaFoldDB" id="Q18DG5"/>
<keyword evidence="3" id="KW-0233">DNA recombination</keyword>
<organism evidence="5 6">
    <name type="scientific">Haloquadratum walsbyi (strain DSM 16790 / HBSQ001)</name>
    <dbReference type="NCBI Taxonomy" id="362976"/>
    <lineage>
        <taxon>Archaea</taxon>
        <taxon>Methanobacteriati</taxon>
        <taxon>Methanobacteriota</taxon>
        <taxon>Stenosarchaea group</taxon>
        <taxon>Halobacteria</taxon>
        <taxon>Halobacteriales</taxon>
        <taxon>Haloferacaceae</taxon>
        <taxon>Haloquadratum</taxon>
    </lineage>
</organism>
<dbReference type="InterPro" id="IPR036162">
    <property type="entry name" value="Resolvase-like_N_sf"/>
</dbReference>
<dbReference type="InterPro" id="IPR006118">
    <property type="entry name" value="Recombinase_CS"/>
</dbReference>
<dbReference type="KEGG" id="hwa:HQ_4037A"/>
<protein>
    <submittedName>
        <fullName evidence="5">Resolvase</fullName>
    </submittedName>
</protein>
<dbReference type="eggNOG" id="arCOG03162">
    <property type="taxonomic scope" value="Archaea"/>
</dbReference>
<sequence>MTVACYARVSTADQQLDRQIESITDYAQNRLDASLQDVDIYRDKSTGTDTDRSGYQALMDAADAGDIDAVIVHQVSRIARSVSDLESTAERLRGSGVELHIISEGLQMTPDSQDPYQKALFQMLGVFSELEAEIKRQNVREGIAARRQSDEYRHGRAPLGFDKENGELIQQPQYHQICEVLDQVVRDELSQRQAAKQINSSRRTVRRAINERPELYGL</sequence>
<dbReference type="Proteomes" id="UP000001975">
    <property type="component" value="Plasmid PL47"/>
</dbReference>
<dbReference type="SUPFAM" id="SSF53041">
    <property type="entry name" value="Resolvase-like"/>
    <property type="match status" value="1"/>
</dbReference>
<accession>Q18DG5</accession>
<evidence type="ECO:0000259" key="4">
    <source>
        <dbReference type="PROSITE" id="PS51736"/>
    </source>
</evidence>
<dbReference type="Gene3D" id="3.40.50.1390">
    <property type="entry name" value="Resolvase, N-terminal catalytic domain"/>
    <property type="match status" value="1"/>
</dbReference>